<dbReference type="PhylomeDB" id="A0A0A2KLM4"/>
<dbReference type="AlphaFoldDB" id="A0A0A2KLM4"/>
<sequence>MPRFRLISEKAPPCGESWGNRSDGKELCCNYSVQCVWSTPPTAPSLADPDRLGEENHREMPWCLWN</sequence>
<proteinExistence type="predicted"/>
<comment type="caution">
    <text evidence="1">The sequence shown here is derived from an EMBL/GenBank/DDBJ whole genome shotgun (WGS) entry which is preliminary data.</text>
</comment>
<dbReference type="Proteomes" id="UP000030104">
    <property type="component" value="Unassembled WGS sequence"/>
</dbReference>
<name>A0A0A2KLM4_PENIT</name>
<dbReference type="EMBL" id="JQGA01001259">
    <property type="protein sequence ID" value="KGO67801.1"/>
    <property type="molecule type" value="Genomic_DNA"/>
</dbReference>
<keyword evidence="2" id="KW-1185">Reference proteome</keyword>
<gene>
    <name evidence="1" type="ORF">PITC_048870</name>
</gene>
<protein>
    <submittedName>
        <fullName evidence="1">Uncharacterized protein</fullName>
    </submittedName>
</protein>
<organism evidence="1 2">
    <name type="scientific">Penicillium italicum</name>
    <name type="common">Blue mold</name>
    <dbReference type="NCBI Taxonomy" id="40296"/>
    <lineage>
        <taxon>Eukaryota</taxon>
        <taxon>Fungi</taxon>
        <taxon>Dikarya</taxon>
        <taxon>Ascomycota</taxon>
        <taxon>Pezizomycotina</taxon>
        <taxon>Eurotiomycetes</taxon>
        <taxon>Eurotiomycetidae</taxon>
        <taxon>Eurotiales</taxon>
        <taxon>Aspergillaceae</taxon>
        <taxon>Penicillium</taxon>
    </lineage>
</organism>
<evidence type="ECO:0000313" key="2">
    <source>
        <dbReference type="Proteomes" id="UP000030104"/>
    </source>
</evidence>
<evidence type="ECO:0000313" key="1">
    <source>
        <dbReference type="EMBL" id="KGO67801.1"/>
    </source>
</evidence>
<dbReference type="OrthoDB" id="4355535at2759"/>
<accession>A0A0A2KLM4</accession>
<reference evidence="1 2" key="1">
    <citation type="journal article" date="2015" name="Mol. Plant Microbe Interact.">
        <title>Genome, transcriptome, and functional analyses of Penicillium expansum provide new insights into secondary metabolism and pathogenicity.</title>
        <authorList>
            <person name="Ballester A.R."/>
            <person name="Marcet-Houben M."/>
            <person name="Levin E."/>
            <person name="Sela N."/>
            <person name="Selma-Lazaro C."/>
            <person name="Carmona L."/>
            <person name="Wisniewski M."/>
            <person name="Droby S."/>
            <person name="Gonzalez-Candelas L."/>
            <person name="Gabaldon T."/>
        </authorList>
    </citation>
    <scope>NUCLEOTIDE SEQUENCE [LARGE SCALE GENOMIC DNA]</scope>
    <source>
        <strain evidence="1 2">PHI-1</strain>
    </source>
</reference>
<dbReference type="HOGENOM" id="CLU_2850405_0_0_1"/>